<keyword evidence="8" id="KW-0378">Hydrolase</keyword>
<feature type="domain" description="Chromo" evidence="17">
    <location>
        <begin position="1203"/>
        <end position="1259"/>
    </location>
</feature>
<accession>A0A9W6U5S3</accession>
<evidence type="ECO:0000256" key="8">
    <source>
        <dbReference type="ARBA" id="ARBA00022801"/>
    </source>
</evidence>
<dbReference type="Pfam" id="PF00385">
    <property type="entry name" value="Chromo"/>
    <property type="match status" value="1"/>
</dbReference>
<dbReference type="InterPro" id="IPR050951">
    <property type="entry name" value="Retrovirus_Pol_polyprotein"/>
</dbReference>
<dbReference type="Pfam" id="PF19259">
    <property type="entry name" value="Ty3_capsid"/>
    <property type="match status" value="1"/>
</dbReference>
<dbReference type="GO" id="GO:0015074">
    <property type="term" value="P:DNA integration"/>
    <property type="evidence" value="ECO:0007669"/>
    <property type="project" value="UniProtKB-KW"/>
</dbReference>
<keyword evidence="7" id="KW-0255">Endonuclease</keyword>
<dbReference type="OrthoDB" id="161002at2759"/>
<keyword evidence="1" id="KW-0645">Protease</keyword>
<evidence type="ECO:0000256" key="16">
    <source>
        <dbReference type="SAM" id="MobiDB-lite"/>
    </source>
</evidence>
<feature type="region of interest" description="Disordered" evidence="16">
    <location>
        <begin position="386"/>
        <end position="410"/>
    </location>
</feature>
<feature type="compositionally biased region" description="Basic residues" evidence="16">
    <location>
        <begin position="144"/>
        <end position="158"/>
    </location>
</feature>
<keyword evidence="14" id="KW-0233">DNA recombination</keyword>
<proteinExistence type="predicted"/>
<evidence type="ECO:0000256" key="13">
    <source>
        <dbReference type="ARBA" id="ARBA00023125"/>
    </source>
</evidence>
<evidence type="ECO:0000256" key="15">
    <source>
        <dbReference type="PROSITE-ProRule" id="PRU00047"/>
    </source>
</evidence>
<sequence>MEKPAAGWFLHWSSTTRAEELTWLTFREHAIQHYEASNYQAVLREKFQRLRQTGDIETYNGEYSALIFRVEGMSTLDQVMHYTNGLKSRTKSYVRLENPETLSETMDLAVKYEVTHFIDDVHDRQSRQEKKKPQVDQPNNKGRNFTKKPFRGKGRFKPSSKDKSGERRTCYFCNKPGHIKTDCFLWKKEQSKQKVCYSKHVVRLWSNNDIRVKALGGRAGAQDYQFSDKNIRVKLGDNQIVEAELEVLPLDIKVSGLDEAYKCVAVVYAIPDGFDCILGIPFFEDMQPQIHWRGRRIEGTRVETLRWERTGEICGPIEEGGPVIASGFRSSVEAKGLSAKRPDSCRGAALETDVKSPIKLVRQNAQSGAPSVVCGQLENQPVKDDSVVRDGEKTSLDTGVERAGDSSRARGKDGVVEKMFTMGVVDETGVQTKYITRKKLRKFLRLKTKTVDEPDFMLVLSNETIKQVARSLQRRDQPDNVRSTKAQRYLETDWESFRANPAAPEYSNDTERKHPGRDGWSVLFLDDGLDVGVLPGSHARRRSKVYGVPSAQRTLGVPCATHGCLQRTSDDASVDLKDFSRFEADEIFLRRHLYLHKSRNIDEHLEALRKTLDILRDNKLYVKLAKCVFCAEEIPCLGDFVGRNGVRMDPDKVQTIKDWPVARTQEELHSFLGLTGNVQRFCPEYAALTATMFALLKKNDKHFSQPMHLRTDASKFAVGGVLFQVVDEIERPIAYTSRKMKAAELNYPRQQQELLAIVHALAAFRIYCLDKLPIVETDHKSLEGLFTQKMANRRLARWYDILAEYQPTFSYLPGTKNGIADALSRRPDLQPETKFFHDLSVTSFNNTSFSLEISEVTTDSELVVKIKKAYKKNRDAQVIFMAIKRRTHNAKPSSQKQHRKLYRCFSEANGLLWYQSPADETPRIVVPNEVKLRQTIISECHDSDYGGHPGTERTYLTLARHWYWSRRIRSIQKFIADCEPCRRNKPRLTKPPGLLEPLSIPDERWRSISMDFITDLPRTKREDDWDIHLANAEFAVNSTVHSGTKLAPFEADLGYIPLNPLQLAAEQLNSVPSSRRGAEFHELQAAILLRCRDALAHAQERMRDVYDRNRKEQVFEVGDRVYLSTQNLDPKHTGLPASAKFGPKWIGPYTVVRKIHNHAYELNIQTGNKLHPVFNTGSLKPYHEPTRLSRPHDVVLADGSIGQVVKRLLGSRTQKRRTQFLVEWVGEEKPTWEPVENLNQIPDLIADFDRHRRAKRRRR</sequence>
<evidence type="ECO:0000256" key="5">
    <source>
        <dbReference type="ARBA" id="ARBA00022723"/>
    </source>
</evidence>
<dbReference type="Pfam" id="PF17921">
    <property type="entry name" value="Integrase_H2C2"/>
    <property type="match status" value="1"/>
</dbReference>
<gene>
    <name evidence="19" type="ORF">Pfra01_000504700</name>
</gene>
<dbReference type="Proteomes" id="UP001165121">
    <property type="component" value="Unassembled WGS sequence"/>
</dbReference>
<evidence type="ECO:0000313" key="20">
    <source>
        <dbReference type="Proteomes" id="UP001165121"/>
    </source>
</evidence>
<dbReference type="Pfam" id="PF17917">
    <property type="entry name" value="RT_RNaseH"/>
    <property type="match status" value="1"/>
</dbReference>
<evidence type="ECO:0000256" key="7">
    <source>
        <dbReference type="ARBA" id="ARBA00022759"/>
    </source>
</evidence>
<dbReference type="Pfam" id="PF00098">
    <property type="entry name" value="zf-CCHC"/>
    <property type="match status" value="1"/>
</dbReference>
<dbReference type="CDD" id="cd00024">
    <property type="entry name" value="CD_CSD"/>
    <property type="match status" value="1"/>
</dbReference>
<dbReference type="GO" id="GO:0006508">
    <property type="term" value="P:proteolysis"/>
    <property type="evidence" value="ECO:0007669"/>
    <property type="project" value="UniProtKB-KW"/>
</dbReference>
<dbReference type="Pfam" id="PF24626">
    <property type="entry name" value="SH3_Tf2-1"/>
    <property type="match status" value="1"/>
</dbReference>
<dbReference type="InterPro" id="IPR045358">
    <property type="entry name" value="Ty3_capsid"/>
</dbReference>
<dbReference type="PROSITE" id="PS50158">
    <property type="entry name" value="ZF_CCHC"/>
    <property type="match status" value="1"/>
</dbReference>
<organism evidence="19 20">
    <name type="scientific">Phytophthora fragariaefolia</name>
    <dbReference type="NCBI Taxonomy" id="1490495"/>
    <lineage>
        <taxon>Eukaryota</taxon>
        <taxon>Sar</taxon>
        <taxon>Stramenopiles</taxon>
        <taxon>Oomycota</taxon>
        <taxon>Peronosporomycetes</taxon>
        <taxon>Peronosporales</taxon>
        <taxon>Peronosporaceae</taxon>
        <taxon>Phytophthora</taxon>
    </lineage>
</organism>
<evidence type="ECO:0000256" key="4">
    <source>
        <dbReference type="ARBA" id="ARBA00022722"/>
    </source>
</evidence>
<evidence type="ECO:0000256" key="11">
    <source>
        <dbReference type="ARBA" id="ARBA00022918"/>
    </source>
</evidence>
<keyword evidence="13" id="KW-0238">DNA-binding</keyword>
<dbReference type="InterPro" id="IPR041373">
    <property type="entry name" value="RT_RNaseH"/>
</dbReference>
<dbReference type="InterPro" id="IPR001878">
    <property type="entry name" value="Znf_CCHC"/>
</dbReference>
<keyword evidence="15" id="KW-0862">Zinc</keyword>
<evidence type="ECO:0000259" key="18">
    <source>
        <dbReference type="PROSITE" id="PS50158"/>
    </source>
</evidence>
<dbReference type="Gene3D" id="3.30.70.270">
    <property type="match status" value="2"/>
</dbReference>
<evidence type="ECO:0000256" key="14">
    <source>
        <dbReference type="ARBA" id="ARBA00023172"/>
    </source>
</evidence>
<dbReference type="AlphaFoldDB" id="A0A9W6U5S3"/>
<evidence type="ECO:0000256" key="3">
    <source>
        <dbReference type="ARBA" id="ARBA00022695"/>
    </source>
</evidence>
<keyword evidence="11" id="KW-0695">RNA-directed DNA polymerase</keyword>
<feature type="compositionally biased region" description="Basic and acidic residues" evidence="16">
    <location>
        <begin position="122"/>
        <end position="134"/>
    </location>
</feature>
<dbReference type="InterPro" id="IPR041588">
    <property type="entry name" value="Integrase_H2C2"/>
</dbReference>
<evidence type="ECO:0000259" key="17">
    <source>
        <dbReference type="PROSITE" id="PS50013"/>
    </source>
</evidence>
<dbReference type="InterPro" id="IPR036875">
    <property type="entry name" value="Znf_CCHC_sf"/>
</dbReference>
<keyword evidence="6" id="KW-0064">Aspartyl protease</keyword>
<dbReference type="GO" id="GO:0004190">
    <property type="term" value="F:aspartic-type endopeptidase activity"/>
    <property type="evidence" value="ECO:0007669"/>
    <property type="project" value="UniProtKB-KW"/>
</dbReference>
<dbReference type="EMBL" id="BSXT01000402">
    <property type="protein sequence ID" value="GMF26541.1"/>
    <property type="molecule type" value="Genomic_DNA"/>
</dbReference>
<dbReference type="InterPro" id="IPR043128">
    <property type="entry name" value="Rev_trsase/Diguanyl_cyclase"/>
</dbReference>
<dbReference type="PANTHER" id="PTHR37984">
    <property type="entry name" value="PROTEIN CBG26694"/>
    <property type="match status" value="1"/>
</dbReference>
<dbReference type="GO" id="GO:0006310">
    <property type="term" value="P:DNA recombination"/>
    <property type="evidence" value="ECO:0007669"/>
    <property type="project" value="UniProtKB-KW"/>
</dbReference>
<dbReference type="InterPro" id="IPR056924">
    <property type="entry name" value="SH3_Tf2-1"/>
</dbReference>
<dbReference type="Gene3D" id="2.40.50.40">
    <property type="match status" value="1"/>
</dbReference>
<keyword evidence="5" id="KW-0479">Metal-binding</keyword>
<keyword evidence="12" id="KW-0239">DNA-directed DNA polymerase</keyword>
<feature type="domain" description="CCHC-type" evidence="18">
    <location>
        <begin position="170"/>
        <end position="183"/>
    </location>
</feature>
<dbReference type="SMART" id="SM00298">
    <property type="entry name" value="CHROMO"/>
    <property type="match status" value="1"/>
</dbReference>
<dbReference type="GO" id="GO:0003964">
    <property type="term" value="F:RNA-directed DNA polymerase activity"/>
    <property type="evidence" value="ECO:0007669"/>
    <property type="project" value="UniProtKB-KW"/>
</dbReference>
<reference evidence="19" key="1">
    <citation type="submission" date="2023-04" db="EMBL/GenBank/DDBJ databases">
        <title>Phytophthora fragariaefolia NBRC 109709.</title>
        <authorList>
            <person name="Ichikawa N."/>
            <person name="Sato H."/>
            <person name="Tonouchi N."/>
        </authorList>
    </citation>
    <scope>NUCLEOTIDE SEQUENCE</scope>
    <source>
        <strain evidence="19">NBRC 109709</strain>
    </source>
</reference>
<evidence type="ECO:0000256" key="1">
    <source>
        <dbReference type="ARBA" id="ARBA00022670"/>
    </source>
</evidence>
<dbReference type="InterPro" id="IPR000953">
    <property type="entry name" value="Chromo/chromo_shadow_dom"/>
</dbReference>
<keyword evidence="15" id="KW-0863">Zinc-finger</keyword>
<keyword evidence="4" id="KW-0540">Nuclease</keyword>
<keyword evidence="2" id="KW-0808">Transferase</keyword>
<evidence type="ECO:0000256" key="12">
    <source>
        <dbReference type="ARBA" id="ARBA00022932"/>
    </source>
</evidence>
<name>A0A9W6U5S3_9STRA</name>
<dbReference type="CDD" id="cd09274">
    <property type="entry name" value="RNase_HI_RT_Ty3"/>
    <property type="match status" value="1"/>
</dbReference>
<dbReference type="SUPFAM" id="SSF56672">
    <property type="entry name" value="DNA/RNA polymerases"/>
    <property type="match status" value="1"/>
</dbReference>
<keyword evidence="10" id="KW-0229">DNA integration</keyword>
<dbReference type="InterPro" id="IPR016197">
    <property type="entry name" value="Chromo-like_dom_sf"/>
</dbReference>
<dbReference type="GO" id="GO:0008270">
    <property type="term" value="F:zinc ion binding"/>
    <property type="evidence" value="ECO:0007669"/>
    <property type="project" value="UniProtKB-KW"/>
</dbReference>
<evidence type="ECO:0000256" key="10">
    <source>
        <dbReference type="ARBA" id="ARBA00022908"/>
    </source>
</evidence>
<evidence type="ECO:0000256" key="9">
    <source>
        <dbReference type="ARBA" id="ARBA00022842"/>
    </source>
</evidence>
<comment type="caution">
    <text evidence="19">The sequence shown here is derived from an EMBL/GenBank/DDBJ whole genome shotgun (WGS) entry which is preliminary data.</text>
</comment>
<dbReference type="Gene3D" id="1.10.340.70">
    <property type="match status" value="1"/>
</dbReference>
<dbReference type="GO" id="GO:0004519">
    <property type="term" value="F:endonuclease activity"/>
    <property type="evidence" value="ECO:0007669"/>
    <property type="project" value="UniProtKB-KW"/>
</dbReference>
<evidence type="ECO:0000313" key="19">
    <source>
        <dbReference type="EMBL" id="GMF26541.1"/>
    </source>
</evidence>
<dbReference type="PANTHER" id="PTHR37984:SF5">
    <property type="entry name" value="PROTEIN NYNRIN-LIKE"/>
    <property type="match status" value="1"/>
</dbReference>
<dbReference type="GO" id="GO:0003887">
    <property type="term" value="F:DNA-directed DNA polymerase activity"/>
    <property type="evidence" value="ECO:0007669"/>
    <property type="project" value="UniProtKB-KW"/>
</dbReference>
<dbReference type="SUPFAM" id="SSF54160">
    <property type="entry name" value="Chromo domain-like"/>
    <property type="match status" value="1"/>
</dbReference>
<keyword evidence="9" id="KW-0460">Magnesium</keyword>
<evidence type="ECO:0000256" key="6">
    <source>
        <dbReference type="ARBA" id="ARBA00022750"/>
    </source>
</evidence>
<dbReference type="PROSITE" id="PS50013">
    <property type="entry name" value="CHROMO_2"/>
    <property type="match status" value="1"/>
</dbReference>
<protein>
    <submittedName>
        <fullName evidence="19">Unnamed protein product</fullName>
    </submittedName>
</protein>
<dbReference type="GO" id="GO:0003677">
    <property type="term" value="F:DNA binding"/>
    <property type="evidence" value="ECO:0007669"/>
    <property type="project" value="UniProtKB-KW"/>
</dbReference>
<evidence type="ECO:0000256" key="2">
    <source>
        <dbReference type="ARBA" id="ARBA00022679"/>
    </source>
</evidence>
<keyword evidence="20" id="KW-1185">Reference proteome</keyword>
<feature type="region of interest" description="Disordered" evidence="16">
    <location>
        <begin position="122"/>
        <end position="167"/>
    </location>
</feature>
<dbReference type="InterPro" id="IPR023780">
    <property type="entry name" value="Chromo_domain"/>
</dbReference>
<dbReference type="InterPro" id="IPR043502">
    <property type="entry name" value="DNA/RNA_pol_sf"/>
</dbReference>
<dbReference type="SUPFAM" id="SSF57756">
    <property type="entry name" value="Retrovirus zinc finger-like domains"/>
    <property type="match status" value="1"/>
</dbReference>
<keyword evidence="3" id="KW-0548">Nucleotidyltransferase</keyword>